<dbReference type="PROSITE" id="PS51257">
    <property type="entry name" value="PROKAR_LIPOPROTEIN"/>
    <property type="match status" value="1"/>
</dbReference>
<feature type="signal peptide" evidence="1">
    <location>
        <begin position="1"/>
        <end position="20"/>
    </location>
</feature>
<dbReference type="Gene3D" id="3.40.190.10">
    <property type="entry name" value="Periplasmic binding protein-like II"/>
    <property type="match status" value="1"/>
</dbReference>
<proteinExistence type="predicted"/>
<keyword evidence="3" id="KW-1185">Reference proteome</keyword>
<dbReference type="Pfam" id="PF13416">
    <property type="entry name" value="SBP_bac_8"/>
    <property type="match status" value="1"/>
</dbReference>
<accession>A0ABS7KX72</accession>
<comment type="caution">
    <text evidence="2">The sequence shown here is derived from an EMBL/GenBank/DDBJ whole genome shotgun (WGS) entry which is preliminary data.</text>
</comment>
<protein>
    <submittedName>
        <fullName evidence="2">Extracellular solute-binding protein</fullName>
    </submittedName>
</protein>
<sequence length="402" mass="46397">MKKKLSLMLILLCLSSLLTACGNKKNEEVDSVNLYYNAQNVKSINCITDLIKKYEEEKGTKINIIPVNDIEEIEKNINEKKDSSLVLLDRYNFIDYKNKNYLRDLSYLFKEKKIKEKFFPINNLYGMDEEKYYGIGITPYSIDLIYNEEALKSKEIEIQENSYIEILTKLREKNIKIPTYIKSQYSKEVLLSCLVANDTISYDLYKVDKASNLSEKINYIENGQKIFDILHDLYNKNVIREDMFIESDEAVIKEFNEGKIPVLLTTTLSSEDITNKKGIGLIDKMPIENKNISTTVGMDATLCSVIGSLKTDSVDDFFRFLIESNPFRELSKKNCVTGNREADSNLKGVQRKMGNGIRVANEINMFYINIISNENIKKIDKECKKILSGQYDGKEWDRVLGK</sequence>
<organism evidence="2 3">
    <name type="scientific">Clostridium sardiniense</name>
    <name type="common">Clostridium absonum</name>
    <dbReference type="NCBI Taxonomy" id="29369"/>
    <lineage>
        <taxon>Bacteria</taxon>
        <taxon>Bacillati</taxon>
        <taxon>Bacillota</taxon>
        <taxon>Clostridia</taxon>
        <taxon>Eubacteriales</taxon>
        <taxon>Clostridiaceae</taxon>
        <taxon>Clostridium</taxon>
    </lineage>
</organism>
<evidence type="ECO:0000313" key="3">
    <source>
        <dbReference type="Proteomes" id="UP001299068"/>
    </source>
</evidence>
<feature type="chain" id="PRO_5046702535" evidence="1">
    <location>
        <begin position="21"/>
        <end position="402"/>
    </location>
</feature>
<dbReference type="SUPFAM" id="SSF53850">
    <property type="entry name" value="Periplasmic binding protein-like II"/>
    <property type="match status" value="1"/>
</dbReference>
<gene>
    <name evidence="2" type="ORF">K5V21_06910</name>
</gene>
<dbReference type="EMBL" id="JAIKTU010000005">
    <property type="protein sequence ID" value="MBY0755182.1"/>
    <property type="molecule type" value="Genomic_DNA"/>
</dbReference>
<dbReference type="RefSeq" id="WP_221860267.1">
    <property type="nucleotide sequence ID" value="NZ_JAIKTU010000005.1"/>
</dbReference>
<dbReference type="Proteomes" id="UP001299068">
    <property type="component" value="Unassembled WGS sequence"/>
</dbReference>
<evidence type="ECO:0000256" key="1">
    <source>
        <dbReference type="SAM" id="SignalP"/>
    </source>
</evidence>
<reference evidence="2 3" key="1">
    <citation type="journal article" date="2021" name="Cell Host Microbe">
        <title>in vivo commensal control of Clostridioides difficile virulence.</title>
        <authorList>
            <person name="Girinathan B.P."/>
            <person name="Dibenedetto N."/>
            <person name="Worley J.N."/>
            <person name="Peltier J."/>
            <person name="Arrieta-Ortiz M.L."/>
            <person name="Rupa Christinal Immanuel S."/>
            <person name="Lavin R."/>
            <person name="Delaney M.L."/>
            <person name="Cummins C."/>
            <person name="Hoffmann M."/>
            <person name="Luo Y."/>
            <person name="Gonzalez-Escalona N."/>
            <person name="Allard M."/>
            <person name="Onderdonk A.B."/>
            <person name="Gerber G.K."/>
            <person name="Sonenshein A.L."/>
            <person name="Baliga N."/>
            <person name="Dupuy B."/>
            <person name="Bry L."/>
        </authorList>
    </citation>
    <scope>NUCLEOTIDE SEQUENCE [LARGE SCALE GENOMIC DNA]</scope>
    <source>
        <strain evidence="2 3">DSM 599</strain>
    </source>
</reference>
<name>A0ABS7KX72_CLOSR</name>
<dbReference type="InterPro" id="IPR006059">
    <property type="entry name" value="SBP"/>
</dbReference>
<evidence type="ECO:0000313" key="2">
    <source>
        <dbReference type="EMBL" id="MBY0755182.1"/>
    </source>
</evidence>
<keyword evidence="1" id="KW-0732">Signal</keyword>